<evidence type="ECO:0000256" key="4">
    <source>
        <dbReference type="ARBA" id="ARBA00023012"/>
    </source>
</evidence>
<dbReference type="FunFam" id="3.40.50.2300:FF:000001">
    <property type="entry name" value="DNA-binding response regulator PhoB"/>
    <property type="match status" value="1"/>
</dbReference>
<evidence type="ECO:0000256" key="3">
    <source>
        <dbReference type="ARBA" id="ARBA00022553"/>
    </source>
</evidence>
<dbReference type="PANTHER" id="PTHR48111:SF39">
    <property type="entry name" value="TRANSCRIPTIONAL REGULATORY PROTEIN CPXR"/>
    <property type="match status" value="1"/>
</dbReference>
<name>A0A367P6I3_CUPNE</name>
<evidence type="ECO:0000256" key="6">
    <source>
        <dbReference type="ARBA" id="ARBA00023125"/>
    </source>
</evidence>
<protein>
    <submittedName>
        <fullName evidence="12">DNA-binding response regulator</fullName>
    </submittedName>
</protein>
<reference evidence="12 13" key="1">
    <citation type="submission" date="2018-04" db="EMBL/GenBank/DDBJ databases">
        <title>Cupriavidus necator CR12 genome sequencing and assembly.</title>
        <authorList>
            <person name="Ben Fekih I."/>
            <person name="Mazhar H.S."/>
            <person name="Bello S.K."/>
            <person name="Rensing C."/>
        </authorList>
    </citation>
    <scope>NUCLEOTIDE SEQUENCE [LARGE SCALE GENOMIC DNA]</scope>
    <source>
        <strain evidence="12 13">CR12</strain>
    </source>
</reference>
<dbReference type="CDD" id="cd00383">
    <property type="entry name" value="trans_reg_C"/>
    <property type="match status" value="1"/>
</dbReference>
<dbReference type="Pfam" id="PF00072">
    <property type="entry name" value="Response_reg"/>
    <property type="match status" value="1"/>
</dbReference>
<keyword evidence="6 9" id="KW-0238">DNA-binding</keyword>
<dbReference type="RefSeq" id="WP_114136306.1">
    <property type="nucleotide sequence ID" value="NZ_QDHA01000159.1"/>
</dbReference>
<feature type="DNA-binding region" description="OmpR/PhoB-type" evidence="9">
    <location>
        <begin position="137"/>
        <end position="236"/>
    </location>
</feature>
<keyword evidence="2" id="KW-0963">Cytoplasm</keyword>
<evidence type="ECO:0000256" key="2">
    <source>
        <dbReference type="ARBA" id="ARBA00022490"/>
    </source>
</evidence>
<comment type="caution">
    <text evidence="12">The sequence shown here is derived from an EMBL/GenBank/DDBJ whole genome shotgun (WGS) entry which is preliminary data.</text>
</comment>
<evidence type="ECO:0000259" key="10">
    <source>
        <dbReference type="PROSITE" id="PS50110"/>
    </source>
</evidence>
<evidence type="ECO:0000313" key="13">
    <source>
        <dbReference type="Proteomes" id="UP000253501"/>
    </source>
</evidence>
<evidence type="ECO:0000256" key="1">
    <source>
        <dbReference type="ARBA" id="ARBA00004496"/>
    </source>
</evidence>
<evidence type="ECO:0000256" key="8">
    <source>
        <dbReference type="PROSITE-ProRule" id="PRU00169"/>
    </source>
</evidence>
<dbReference type="Gene3D" id="1.10.10.10">
    <property type="entry name" value="Winged helix-like DNA-binding domain superfamily/Winged helix DNA-binding domain"/>
    <property type="match status" value="1"/>
</dbReference>
<dbReference type="Gene3D" id="6.10.250.690">
    <property type="match status" value="1"/>
</dbReference>
<sequence>MSSQFEGELALHLLLIDDDGDLCEMLTAYLGAEGFITTTVGDGREGVAAALSGRHDAVILDIMLPTLSGIDALREIRRRSDVPIIMLTARGDPLDRVVGLEMGADDYVPKPYDPRELVARVRAVLRRRPLNGSAGRHECFSILGLVLSPSTRKVSWNDRSIELTASEFNVLEALMQAGGAVKSKDDLSLEALGRRREPYDRSLDVHISNIRQKLVTNGACDIEIATVRGIGYRIKAE</sequence>
<dbReference type="GO" id="GO:0000976">
    <property type="term" value="F:transcription cis-regulatory region binding"/>
    <property type="evidence" value="ECO:0007669"/>
    <property type="project" value="TreeGrafter"/>
</dbReference>
<dbReference type="Gene3D" id="3.40.50.2300">
    <property type="match status" value="1"/>
</dbReference>
<comment type="subcellular location">
    <subcellularLocation>
        <location evidence="1">Cytoplasm</location>
    </subcellularLocation>
</comment>
<evidence type="ECO:0000256" key="5">
    <source>
        <dbReference type="ARBA" id="ARBA00023015"/>
    </source>
</evidence>
<keyword evidence="3 8" id="KW-0597">Phosphoprotein</keyword>
<feature type="domain" description="Response regulatory" evidence="10">
    <location>
        <begin position="12"/>
        <end position="125"/>
    </location>
</feature>
<evidence type="ECO:0000256" key="7">
    <source>
        <dbReference type="ARBA" id="ARBA00023163"/>
    </source>
</evidence>
<dbReference type="AlphaFoldDB" id="A0A367P6I3"/>
<dbReference type="PROSITE" id="PS50110">
    <property type="entry name" value="RESPONSE_REGULATORY"/>
    <property type="match status" value="1"/>
</dbReference>
<organism evidence="12 13">
    <name type="scientific">Cupriavidus necator</name>
    <name type="common">Alcaligenes eutrophus</name>
    <name type="synonym">Ralstonia eutropha</name>
    <dbReference type="NCBI Taxonomy" id="106590"/>
    <lineage>
        <taxon>Bacteria</taxon>
        <taxon>Pseudomonadati</taxon>
        <taxon>Pseudomonadota</taxon>
        <taxon>Betaproteobacteria</taxon>
        <taxon>Burkholderiales</taxon>
        <taxon>Burkholderiaceae</taxon>
        <taxon>Cupriavidus</taxon>
    </lineage>
</organism>
<gene>
    <name evidence="12" type="ORF">DDK22_37435</name>
</gene>
<dbReference type="SMART" id="SM00862">
    <property type="entry name" value="Trans_reg_C"/>
    <property type="match status" value="1"/>
</dbReference>
<dbReference type="SUPFAM" id="SSF52172">
    <property type="entry name" value="CheY-like"/>
    <property type="match status" value="1"/>
</dbReference>
<evidence type="ECO:0000259" key="11">
    <source>
        <dbReference type="PROSITE" id="PS51755"/>
    </source>
</evidence>
<dbReference type="InterPro" id="IPR001867">
    <property type="entry name" value="OmpR/PhoB-type_DNA-bd"/>
</dbReference>
<dbReference type="PROSITE" id="PS51755">
    <property type="entry name" value="OMPR_PHOB"/>
    <property type="match status" value="1"/>
</dbReference>
<dbReference type="GO" id="GO:0006355">
    <property type="term" value="P:regulation of DNA-templated transcription"/>
    <property type="evidence" value="ECO:0007669"/>
    <property type="project" value="InterPro"/>
</dbReference>
<keyword evidence="5" id="KW-0805">Transcription regulation</keyword>
<dbReference type="SMART" id="SM00448">
    <property type="entry name" value="REC"/>
    <property type="match status" value="1"/>
</dbReference>
<dbReference type="GO" id="GO:0005829">
    <property type="term" value="C:cytosol"/>
    <property type="evidence" value="ECO:0007669"/>
    <property type="project" value="TreeGrafter"/>
</dbReference>
<accession>A0A367P6I3</accession>
<keyword evidence="4" id="KW-0902">Two-component regulatory system</keyword>
<dbReference type="InterPro" id="IPR001789">
    <property type="entry name" value="Sig_transdc_resp-reg_receiver"/>
</dbReference>
<dbReference type="PANTHER" id="PTHR48111">
    <property type="entry name" value="REGULATOR OF RPOS"/>
    <property type="match status" value="1"/>
</dbReference>
<dbReference type="InterPro" id="IPR039420">
    <property type="entry name" value="WalR-like"/>
</dbReference>
<dbReference type="SUPFAM" id="SSF46894">
    <property type="entry name" value="C-terminal effector domain of the bipartite response regulators"/>
    <property type="match status" value="1"/>
</dbReference>
<dbReference type="Pfam" id="PF00486">
    <property type="entry name" value="Trans_reg_C"/>
    <property type="match status" value="1"/>
</dbReference>
<feature type="domain" description="OmpR/PhoB-type" evidence="11">
    <location>
        <begin position="137"/>
        <end position="236"/>
    </location>
</feature>
<dbReference type="EMBL" id="QDHA01000159">
    <property type="protein sequence ID" value="RCJ03422.1"/>
    <property type="molecule type" value="Genomic_DNA"/>
</dbReference>
<dbReference type="InterPro" id="IPR036388">
    <property type="entry name" value="WH-like_DNA-bd_sf"/>
</dbReference>
<dbReference type="InterPro" id="IPR011006">
    <property type="entry name" value="CheY-like_superfamily"/>
</dbReference>
<dbReference type="GO" id="GO:0032993">
    <property type="term" value="C:protein-DNA complex"/>
    <property type="evidence" value="ECO:0007669"/>
    <property type="project" value="TreeGrafter"/>
</dbReference>
<dbReference type="Proteomes" id="UP000253501">
    <property type="component" value="Unassembled WGS sequence"/>
</dbReference>
<keyword evidence="7" id="KW-0804">Transcription</keyword>
<feature type="modified residue" description="4-aspartylphosphate" evidence="8">
    <location>
        <position position="61"/>
    </location>
</feature>
<dbReference type="InterPro" id="IPR016032">
    <property type="entry name" value="Sig_transdc_resp-reg_C-effctor"/>
</dbReference>
<evidence type="ECO:0000256" key="9">
    <source>
        <dbReference type="PROSITE-ProRule" id="PRU01091"/>
    </source>
</evidence>
<dbReference type="GO" id="GO:0000156">
    <property type="term" value="F:phosphorelay response regulator activity"/>
    <property type="evidence" value="ECO:0007669"/>
    <property type="project" value="TreeGrafter"/>
</dbReference>
<evidence type="ECO:0000313" key="12">
    <source>
        <dbReference type="EMBL" id="RCJ03422.1"/>
    </source>
</evidence>
<proteinExistence type="predicted"/>